<dbReference type="InterPro" id="IPR009057">
    <property type="entry name" value="Homeodomain-like_sf"/>
</dbReference>
<dbReference type="InterPro" id="IPR018060">
    <property type="entry name" value="HTH_AraC"/>
</dbReference>
<protein>
    <submittedName>
        <fullName evidence="5">AraC-like DNA-binding protein</fullName>
    </submittedName>
</protein>
<keyword evidence="2 5" id="KW-0238">DNA-binding</keyword>
<dbReference type="SMART" id="SM00342">
    <property type="entry name" value="HTH_ARAC"/>
    <property type="match status" value="1"/>
</dbReference>
<dbReference type="PROSITE" id="PS01124">
    <property type="entry name" value="HTH_ARAC_FAMILY_2"/>
    <property type="match status" value="1"/>
</dbReference>
<dbReference type="Pfam" id="PF12833">
    <property type="entry name" value="HTH_18"/>
    <property type="match status" value="1"/>
</dbReference>
<evidence type="ECO:0000313" key="6">
    <source>
        <dbReference type="Proteomes" id="UP000295008"/>
    </source>
</evidence>
<keyword evidence="6" id="KW-1185">Reference proteome</keyword>
<dbReference type="AlphaFoldDB" id="A0A4R1RAZ3"/>
<evidence type="ECO:0000256" key="3">
    <source>
        <dbReference type="ARBA" id="ARBA00023163"/>
    </source>
</evidence>
<gene>
    <name evidence="5" type="ORF">EDC14_102469</name>
</gene>
<evidence type="ECO:0000259" key="4">
    <source>
        <dbReference type="PROSITE" id="PS01124"/>
    </source>
</evidence>
<evidence type="ECO:0000313" key="5">
    <source>
        <dbReference type="EMBL" id="TCL62602.1"/>
    </source>
</evidence>
<reference evidence="5 6" key="1">
    <citation type="submission" date="2019-03" db="EMBL/GenBank/DDBJ databases">
        <title>Genomic Encyclopedia of Type Strains, Phase IV (KMG-IV): sequencing the most valuable type-strain genomes for metagenomic binning, comparative biology and taxonomic classification.</title>
        <authorList>
            <person name="Goeker M."/>
        </authorList>
    </citation>
    <scope>NUCLEOTIDE SEQUENCE [LARGE SCALE GENOMIC DNA]</scope>
    <source>
        <strain evidence="5 6">LX-B</strain>
    </source>
</reference>
<name>A0A4R1RAZ3_HYDET</name>
<dbReference type="InterPro" id="IPR050959">
    <property type="entry name" value="MarA-like"/>
</dbReference>
<sequence length="450" mass="50973">MNWINKMNDALSYIEEHLDGTIEYDEIAKITLCSIGAFQRFFMLASGIALSEYIRRRRLSLAAKDILNTEDKIIDIALRYGYETPDAFTVAFKRLYNVTPSTARNLGSPLKTYYRMFFSLSVTYVKGEDEMILMNVDKYRYKEPLFEGARIVLSYLGSNFSPEYIGGISGAAFKIAGGCPSRPTCVYDVWTPDFIRSLGYSIHEMSCGNEDENNKMIEAVKEYISLGKPVLVWHAFTNSEWDVVCGFDEQQKQFIGRGSYLGNTEYERASWDRAASCDICPPFGAILVGECSGIFDNKKAEKNALVNAVTHARKKIDKGGDRESYLLQGIEFYHEWARLYSQPGKERDAADAYCSDIYASVRKAAVIFLREISVKYSESAKDSLRRAADMFEEEARYLEKAKPYLSWDSPWGIDEERSNAVAPLLKNAAISYEKAIVFLENSISIIDGIL</sequence>
<accession>A0A4R1RAZ3</accession>
<dbReference type="PROSITE" id="PS00041">
    <property type="entry name" value="HTH_ARAC_FAMILY_1"/>
    <property type="match status" value="1"/>
</dbReference>
<dbReference type="SUPFAM" id="SSF46689">
    <property type="entry name" value="Homeodomain-like"/>
    <property type="match status" value="1"/>
</dbReference>
<dbReference type="Gene3D" id="1.10.10.60">
    <property type="entry name" value="Homeodomain-like"/>
    <property type="match status" value="2"/>
</dbReference>
<dbReference type="GO" id="GO:0003700">
    <property type="term" value="F:DNA-binding transcription factor activity"/>
    <property type="evidence" value="ECO:0007669"/>
    <property type="project" value="InterPro"/>
</dbReference>
<keyword evidence="1" id="KW-0805">Transcription regulation</keyword>
<proteinExistence type="predicted"/>
<feature type="domain" description="HTH araC/xylS-type" evidence="4">
    <location>
        <begin position="8"/>
        <end position="106"/>
    </location>
</feature>
<dbReference type="EMBL" id="SLUN01000024">
    <property type="protein sequence ID" value="TCL62602.1"/>
    <property type="molecule type" value="Genomic_DNA"/>
</dbReference>
<dbReference type="RefSeq" id="WP_132015661.1">
    <property type="nucleotide sequence ID" value="NZ_SLUN01000024.1"/>
</dbReference>
<dbReference type="PANTHER" id="PTHR47504:SF5">
    <property type="entry name" value="RIGHT ORIGIN-BINDING PROTEIN"/>
    <property type="match status" value="1"/>
</dbReference>
<keyword evidence="3" id="KW-0804">Transcription</keyword>
<evidence type="ECO:0000256" key="2">
    <source>
        <dbReference type="ARBA" id="ARBA00023125"/>
    </source>
</evidence>
<dbReference type="GO" id="GO:0043565">
    <property type="term" value="F:sequence-specific DNA binding"/>
    <property type="evidence" value="ECO:0007669"/>
    <property type="project" value="InterPro"/>
</dbReference>
<dbReference type="InterPro" id="IPR018062">
    <property type="entry name" value="HTH_AraC-typ_CS"/>
</dbReference>
<dbReference type="Proteomes" id="UP000295008">
    <property type="component" value="Unassembled WGS sequence"/>
</dbReference>
<evidence type="ECO:0000256" key="1">
    <source>
        <dbReference type="ARBA" id="ARBA00023015"/>
    </source>
</evidence>
<dbReference type="OrthoDB" id="9801123at2"/>
<comment type="caution">
    <text evidence="5">The sequence shown here is derived from an EMBL/GenBank/DDBJ whole genome shotgun (WGS) entry which is preliminary data.</text>
</comment>
<dbReference type="PANTHER" id="PTHR47504">
    <property type="entry name" value="RIGHT ORIGIN-BINDING PROTEIN"/>
    <property type="match status" value="1"/>
</dbReference>
<organism evidence="5 6">
    <name type="scientific">Hydrogenispora ethanolica</name>
    <dbReference type="NCBI Taxonomy" id="1082276"/>
    <lineage>
        <taxon>Bacteria</taxon>
        <taxon>Bacillati</taxon>
        <taxon>Bacillota</taxon>
        <taxon>Hydrogenispora</taxon>
    </lineage>
</organism>